<dbReference type="Pfam" id="PF00873">
    <property type="entry name" value="ACR_tran"/>
    <property type="match status" value="1"/>
</dbReference>
<keyword evidence="3" id="KW-0813">Transport</keyword>
<comment type="subcellular location">
    <subcellularLocation>
        <location evidence="1">Cell membrane</location>
        <topology evidence="1">Multi-pass membrane protein</topology>
    </subcellularLocation>
</comment>
<name>A0A5D3KSP3_9BRAD</name>
<evidence type="ECO:0000256" key="2">
    <source>
        <dbReference type="ARBA" id="ARBA00010942"/>
    </source>
</evidence>
<protein>
    <submittedName>
        <fullName evidence="9">Efflux RND transporter permease subunit</fullName>
    </submittedName>
</protein>
<evidence type="ECO:0000256" key="1">
    <source>
        <dbReference type="ARBA" id="ARBA00004651"/>
    </source>
</evidence>
<keyword evidence="6 8" id="KW-1133">Transmembrane helix</keyword>
<proteinExistence type="inferred from homology"/>
<feature type="transmembrane region" description="Helical" evidence="8">
    <location>
        <begin position="387"/>
        <end position="406"/>
    </location>
</feature>
<dbReference type="OrthoDB" id="9758757at2"/>
<dbReference type="InterPro" id="IPR004763">
    <property type="entry name" value="CusA-like"/>
</dbReference>
<evidence type="ECO:0000256" key="5">
    <source>
        <dbReference type="ARBA" id="ARBA00022692"/>
    </source>
</evidence>
<dbReference type="InterPro" id="IPR001036">
    <property type="entry name" value="Acrflvin-R"/>
</dbReference>
<evidence type="ECO:0000256" key="6">
    <source>
        <dbReference type="ARBA" id="ARBA00022989"/>
    </source>
</evidence>
<feature type="transmembrane region" description="Helical" evidence="8">
    <location>
        <begin position="335"/>
        <end position="354"/>
    </location>
</feature>
<feature type="transmembrane region" description="Helical" evidence="8">
    <location>
        <begin position="855"/>
        <end position="875"/>
    </location>
</feature>
<dbReference type="Gene3D" id="3.30.2090.10">
    <property type="entry name" value="Multidrug efflux transporter AcrB TolC docking domain, DN and DC subdomains"/>
    <property type="match status" value="2"/>
</dbReference>
<dbReference type="PANTHER" id="PTHR32063:SF24">
    <property type="entry name" value="CATION EFFLUX SYSTEM (ACRB_ACRD_ACRF FAMILY)"/>
    <property type="match status" value="1"/>
</dbReference>
<dbReference type="NCBIfam" id="TIGR00914">
    <property type="entry name" value="2A0601"/>
    <property type="match status" value="1"/>
</dbReference>
<feature type="transmembrane region" description="Helical" evidence="8">
    <location>
        <begin position="987"/>
        <end position="1010"/>
    </location>
</feature>
<feature type="transmembrane region" description="Helical" evidence="8">
    <location>
        <begin position="361"/>
        <end position="381"/>
    </location>
</feature>
<evidence type="ECO:0000256" key="8">
    <source>
        <dbReference type="SAM" id="Phobius"/>
    </source>
</evidence>
<dbReference type="Gene3D" id="1.20.1640.10">
    <property type="entry name" value="Multidrug efflux transporter AcrB transmembrane domain"/>
    <property type="match status" value="2"/>
</dbReference>
<dbReference type="GO" id="GO:0008324">
    <property type="term" value="F:monoatomic cation transmembrane transporter activity"/>
    <property type="evidence" value="ECO:0007669"/>
    <property type="project" value="InterPro"/>
</dbReference>
<feature type="transmembrane region" description="Helical" evidence="8">
    <location>
        <begin position="436"/>
        <end position="453"/>
    </location>
</feature>
<dbReference type="RefSeq" id="WP_148770611.1">
    <property type="nucleotide sequence ID" value="NZ_VSSS01000006.1"/>
</dbReference>
<evidence type="ECO:0000256" key="4">
    <source>
        <dbReference type="ARBA" id="ARBA00022475"/>
    </source>
</evidence>
<keyword evidence="10" id="KW-1185">Reference proteome</keyword>
<gene>
    <name evidence="9" type="ORF">FXB40_02370</name>
</gene>
<keyword evidence="4" id="KW-1003">Cell membrane</keyword>
<dbReference type="GO" id="GO:0005886">
    <property type="term" value="C:plasma membrane"/>
    <property type="evidence" value="ECO:0007669"/>
    <property type="project" value="UniProtKB-SubCell"/>
</dbReference>
<evidence type="ECO:0000256" key="7">
    <source>
        <dbReference type="ARBA" id="ARBA00023136"/>
    </source>
</evidence>
<feature type="transmembrane region" description="Helical" evidence="8">
    <location>
        <begin position="955"/>
        <end position="975"/>
    </location>
</feature>
<evidence type="ECO:0000313" key="10">
    <source>
        <dbReference type="Proteomes" id="UP000324758"/>
    </source>
</evidence>
<comment type="similarity">
    <text evidence="2">Belongs to the resistance-nodulation-cell division (RND) (TC 2.A.6) family.</text>
</comment>
<keyword evidence="5 8" id="KW-0812">Transmembrane</keyword>
<keyword evidence="7 8" id="KW-0472">Membrane</keyword>
<sequence>MINRIVDAALGNRMLVLILIAGLVAAGLLSMQRLPFDADPDISPLQVLVTTQAPGLAPPDVERSITLPIELALQGLPGMTSYRSISRYGLSVIYVKFADGGDILTDRTLVAQRLSQTALPPEAGTPRLGPLSDGLSEIYQFKVVGKNHSLMQLRSILDWQVSPQLKLVPGITEVNVNGGELRTYEVRVSQSALTRFGMSVEEVYNAVAQNNRATGGATIAHNGEQAVIRGEGLLESIGDIGNIVLRTAAGGSPLYVKNVAEVVEAPMPRLGAVTSQGDGQAVVGVALMTLGENTRVVAQRLGAAVEQINKTLPPGVSIVPYYNRADLIDRVLQTVAHNLAEGALLVITVLLLLLGNFRAALIVALAIPLSMLAAVTAMYFTGLSGNLMSLGAIDFGLLVDGAVVMIENIVRRRAEAPSLPAEQVVREAAHDVARPVAFAVAIITLIYLPILSLQDVEGKMFRPMALTVMFALAASLALTLTLMPVLASFFLRRPVAERDSRIIGVARSSYAPVLAKTMRHPGITILVATVMLGGALLTGSRLGAEFLPRLEEGALTVTTTKLPGISLESAVATQTMVEKTLKIFPEVQSVTTLGGSSEIPTDPMGVEQSDTFIILRPKSEWRTAQTEAGLIEAYKEALDQSVPGITQSWAQPIEMRMDDLLQGVMADLAIVIHGTDTATLRDLADQVARVVSAVPGAADVQAKQTVGQPYLRVIVDRGEIARRGFNATQVLDLVEALGGRTVGTMKDGDERYNIRVRLAPQDRDSIDHIRALRVNNGAGVSAALGDLADIRWEPGPAQIEREEGRRIIKVQANVRARPLASFVTDAQQAVAAQVRLPPGYTISWGGSFQDLQQGMARLSTVVPVALAVIFLLLYLMFGSARLATLIFFNVPFAAVGGIFALALRGMPFSISAAIGFIALFGIAILNGVVMVSYMEERRKEGLAAAAAAWQAAMTRLRPVLMTATVASLGFLPMALSTNSGAEVQRPLATVVIGGLISATLLTLLVLPALYSWFCPARSSVHGTARRRLFVPPFLRQSFTKG</sequence>
<dbReference type="AlphaFoldDB" id="A0A5D3KSP3"/>
<dbReference type="SUPFAM" id="SSF82866">
    <property type="entry name" value="Multidrug efflux transporter AcrB transmembrane domain"/>
    <property type="match status" value="2"/>
</dbReference>
<dbReference type="Gene3D" id="3.30.70.1440">
    <property type="entry name" value="Multidrug efflux transporter AcrB pore domain"/>
    <property type="match status" value="1"/>
</dbReference>
<dbReference type="EMBL" id="VSSS01000006">
    <property type="protein sequence ID" value="TYL99692.1"/>
    <property type="molecule type" value="Genomic_DNA"/>
</dbReference>
<comment type="caution">
    <text evidence="9">The sequence shown here is derived from an EMBL/GenBank/DDBJ whole genome shotgun (WGS) entry which is preliminary data.</text>
</comment>
<evidence type="ECO:0000313" key="9">
    <source>
        <dbReference type="EMBL" id="TYL99692.1"/>
    </source>
</evidence>
<dbReference type="SUPFAM" id="SSF82693">
    <property type="entry name" value="Multidrug efflux transporter AcrB pore domain, PN1, PN2, PC1 and PC2 subdomains"/>
    <property type="match status" value="2"/>
</dbReference>
<reference evidence="9 10" key="1">
    <citation type="submission" date="2019-08" db="EMBL/GenBank/DDBJ databases">
        <title>Bradyrhizobium hipponensis sp. nov., a rhizobium isolated from a Lupinus angustifolius root nodule in Tunisia.</title>
        <authorList>
            <person name="Off K."/>
            <person name="Rejili M."/>
            <person name="Mars M."/>
            <person name="Brachmann A."/>
            <person name="Marin M."/>
        </authorList>
    </citation>
    <scope>NUCLEOTIDE SEQUENCE [LARGE SCALE GENOMIC DNA]</scope>
    <source>
        <strain evidence="9 10">CTAW71</strain>
    </source>
</reference>
<accession>A0A5D3KSP3</accession>
<feature type="transmembrane region" description="Helical" evidence="8">
    <location>
        <begin position="882"/>
        <end position="902"/>
    </location>
</feature>
<feature type="transmembrane region" description="Helical" evidence="8">
    <location>
        <begin position="465"/>
        <end position="491"/>
    </location>
</feature>
<feature type="transmembrane region" description="Helical" evidence="8">
    <location>
        <begin position="908"/>
        <end position="934"/>
    </location>
</feature>
<dbReference type="GO" id="GO:0042910">
    <property type="term" value="F:xenobiotic transmembrane transporter activity"/>
    <property type="evidence" value="ECO:0007669"/>
    <property type="project" value="TreeGrafter"/>
</dbReference>
<evidence type="ECO:0000256" key="3">
    <source>
        <dbReference type="ARBA" id="ARBA00022448"/>
    </source>
</evidence>
<dbReference type="InterPro" id="IPR027463">
    <property type="entry name" value="AcrB_DN_DC_subdom"/>
</dbReference>
<feature type="transmembrane region" description="Helical" evidence="8">
    <location>
        <begin position="523"/>
        <end position="542"/>
    </location>
</feature>
<dbReference type="Proteomes" id="UP000324758">
    <property type="component" value="Unassembled WGS sequence"/>
</dbReference>
<organism evidence="9 10">
    <name type="scientific">Bradyrhizobium rifense</name>
    <dbReference type="NCBI Taxonomy" id="515499"/>
    <lineage>
        <taxon>Bacteria</taxon>
        <taxon>Pseudomonadati</taxon>
        <taxon>Pseudomonadota</taxon>
        <taxon>Alphaproteobacteria</taxon>
        <taxon>Hyphomicrobiales</taxon>
        <taxon>Nitrobacteraceae</taxon>
        <taxon>Bradyrhizobium</taxon>
    </lineage>
</organism>
<dbReference type="SUPFAM" id="SSF82714">
    <property type="entry name" value="Multidrug efflux transporter AcrB TolC docking domain, DN and DC subdomains"/>
    <property type="match status" value="2"/>
</dbReference>
<dbReference type="Gene3D" id="3.30.70.1430">
    <property type="entry name" value="Multidrug efflux transporter AcrB pore domain"/>
    <property type="match status" value="2"/>
</dbReference>
<dbReference type="PRINTS" id="PR00702">
    <property type="entry name" value="ACRIFLAVINRP"/>
</dbReference>
<dbReference type="PANTHER" id="PTHR32063">
    <property type="match status" value="1"/>
</dbReference>
<dbReference type="Gene3D" id="3.30.70.1320">
    <property type="entry name" value="Multidrug efflux transporter AcrB pore domain like"/>
    <property type="match status" value="1"/>
</dbReference>